<reference evidence="2" key="1">
    <citation type="journal article" date="2014" name="Int. J. Syst. Evol. Microbiol.">
        <title>Complete genome sequence of Corynebacterium casei LMG S-19264T (=DSM 44701T), isolated from a smear-ripened cheese.</title>
        <authorList>
            <consortium name="US DOE Joint Genome Institute (JGI-PGF)"/>
            <person name="Walter F."/>
            <person name="Albersmeier A."/>
            <person name="Kalinowski J."/>
            <person name="Ruckert C."/>
        </authorList>
    </citation>
    <scope>NUCLEOTIDE SEQUENCE</scope>
    <source>
        <strain evidence="2">CGMCC 1.15448</strain>
    </source>
</reference>
<organism evidence="2 3">
    <name type="scientific">Puia dinghuensis</name>
    <dbReference type="NCBI Taxonomy" id="1792502"/>
    <lineage>
        <taxon>Bacteria</taxon>
        <taxon>Pseudomonadati</taxon>
        <taxon>Bacteroidota</taxon>
        <taxon>Chitinophagia</taxon>
        <taxon>Chitinophagales</taxon>
        <taxon>Chitinophagaceae</taxon>
        <taxon>Puia</taxon>
    </lineage>
</organism>
<evidence type="ECO:0000313" key="2">
    <source>
        <dbReference type="EMBL" id="GGA86477.1"/>
    </source>
</evidence>
<accession>A0A8J2XP40</accession>
<name>A0A8J2XP40_9BACT</name>
<comment type="caution">
    <text evidence="2">The sequence shown here is derived from an EMBL/GenBank/DDBJ whole genome shotgun (WGS) entry which is preliminary data.</text>
</comment>
<feature type="coiled-coil region" evidence="1">
    <location>
        <begin position="30"/>
        <end position="57"/>
    </location>
</feature>
<dbReference type="EMBL" id="BMJC01000001">
    <property type="protein sequence ID" value="GGA86477.1"/>
    <property type="molecule type" value="Genomic_DNA"/>
</dbReference>
<keyword evidence="1" id="KW-0175">Coiled coil</keyword>
<reference evidence="2" key="2">
    <citation type="submission" date="2020-09" db="EMBL/GenBank/DDBJ databases">
        <authorList>
            <person name="Sun Q."/>
            <person name="Zhou Y."/>
        </authorList>
    </citation>
    <scope>NUCLEOTIDE SEQUENCE</scope>
    <source>
        <strain evidence="2">CGMCC 1.15448</strain>
    </source>
</reference>
<dbReference type="Proteomes" id="UP000607559">
    <property type="component" value="Unassembled WGS sequence"/>
</dbReference>
<dbReference type="RefSeq" id="WP_188928582.1">
    <property type="nucleotide sequence ID" value="NZ_BMJC01000001.1"/>
</dbReference>
<sequence length="74" mass="8425">MADTTLHIRIKKEYAAALIEDLIKVQAVEAVEEEEVIELTSRQKEALDKELAAIAANPAYLQKWDDVKSRFKKP</sequence>
<dbReference type="AlphaFoldDB" id="A0A8J2XP40"/>
<protein>
    <submittedName>
        <fullName evidence="2">Uncharacterized protein</fullName>
    </submittedName>
</protein>
<gene>
    <name evidence="2" type="ORF">GCM10011511_06920</name>
</gene>
<proteinExistence type="predicted"/>
<evidence type="ECO:0000313" key="3">
    <source>
        <dbReference type="Proteomes" id="UP000607559"/>
    </source>
</evidence>
<keyword evidence="3" id="KW-1185">Reference proteome</keyword>
<evidence type="ECO:0000256" key="1">
    <source>
        <dbReference type="SAM" id="Coils"/>
    </source>
</evidence>